<dbReference type="AlphaFoldDB" id="A0AAC8W2H4"/>
<reference evidence="1 2" key="2">
    <citation type="journal article" date="2016" name="Genome Announc.">
        <title>Complete Genome Sequence of a Strain of Azospirillum thiophilum Isolated from a Sulfide Spring.</title>
        <authorList>
            <person name="Fomenkov A."/>
            <person name="Vincze T."/>
            <person name="Grabovich M."/>
            <person name="Anton B.P."/>
            <person name="Dubinina G."/>
            <person name="Orlova M."/>
            <person name="Belousova E."/>
            <person name="Roberts R.J."/>
        </authorList>
    </citation>
    <scope>NUCLEOTIDE SEQUENCE [LARGE SCALE GENOMIC DNA]</scope>
    <source>
        <strain evidence="1 2">BV-S</strain>
    </source>
</reference>
<protein>
    <submittedName>
        <fullName evidence="1">Uncharacterized protein</fullName>
    </submittedName>
</protein>
<dbReference type="KEGG" id="ati:AL072_20915"/>
<keyword evidence="2" id="KW-1185">Reference proteome</keyword>
<sequence>MNRDWHEAHPIPPKATRRQRVEWHLAHSQACGCRPPPPSLLPEIRDLERQRLLAVEGGAIR</sequence>
<proteinExistence type="predicted"/>
<dbReference type="Proteomes" id="UP000069935">
    <property type="component" value="Chromosome 3"/>
</dbReference>
<dbReference type="EMBL" id="CP012403">
    <property type="protein sequence ID" value="ALG73842.1"/>
    <property type="molecule type" value="Genomic_DNA"/>
</dbReference>
<name>A0AAC8W2H4_9PROT</name>
<evidence type="ECO:0000313" key="2">
    <source>
        <dbReference type="Proteomes" id="UP000069935"/>
    </source>
</evidence>
<evidence type="ECO:0000313" key="1">
    <source>
        <dbReference type="EMBL" id="ALG73842.1"/>
    </source>
</evidence>
<organism evidence="1 2">
    <name type="scientific">Azospirillum thiophilum</name>
    <dbReference type="NCBI Taxonomy" id="528244"/>
    <lineage>
        <taxon>Bacteria</taxon>
        <taxon>Pseudomonadati</taxon>
        <taxon>Pseudomonadota</taxon>
        <taxon>Alphaproteobacteria</taxon>
        <taxon>Rhodospirillales</taxon>
        <taxon>Azospirillaceae</taxon>
        <taxon>Azospirillum</taxon>
    </lineage>
</organism>
<accession>A0AAC8W2H4</accession>
<reference evidence="2" key="1">
    <citation type="submission" date="2015-12" db="EMBL/GenBank/DDBJ databases">
        <title>Complete Genome Sequence of Azospirillum thiophilum BV-S.</title>
        <authorList>
            <person name="Fomenkov A."/>
            <person name="Vincze T."/>
            <person name="Grabovich M."/>
            <person name="Dubinina G."/>
            <person name="Orlova M."/>
            <person name="Belousova E."/>
            <person name="Roberts R.J."/>
        </authorList>
    </citation>
    <scope>NUCLEOTIDE SEQUENCE [LARGE SCALE GENOMIC DNA]</scope>
    <source>
        <strain evidence="2">BV-S</strain>
    </source>
</reference>
<gene>
    <name evidence="1" type="ORF">AL072_20915</name>
</gene>